<keyword evidence="3" id="KW-1185">Reference proteome</keyword>
<gene>
    <name evidence="2" type="ORF">D4A39_12800</name>
</gene>
<name>A0A418XVD6_9GAMM</name>
<sequence>MLQLSQTSTRSFLYLLFLVTTAGGLLAGCGGDGNSDRPATGNNREQPRDPSPEPPDDEGEDDAPTPVDPTPLNRYGFANGCYTLQSQGNFLQADNDAQRYQTTRNASEATAFYMKPTALGSYLLLSDYQRDSGNSGQKQLLGISDPAGEFLDQSGNFIGELSYLVSGLGDTLNLVLDPVAPLGGLLRELGESLGGIGGGLGDITVQPRLGIVNQASDLSVWNLNPGDEAQFTLASQVTGLLLTATDDGLTLTSPGLEAENTRFTLHAADGCANYPEASLSASVDAAGPAIYLKDVARFQQTEGIDDDDLFGYVDAHSHISAYEFIGGRINYGDPFHKFGVDHALHDCAENHGPQGLTGVLEQVTSTPGPHETRGWPDFPYWPRSNSLQHHQSYYKWIERAHLSGLKVLVNHLVHNEILCQLNPQKQNDCDTMAAIEMQATLMHNMQDYIDAQNGGPGEGWFRIVTSPSQAREVIEDGKMAVILGVEASKALNCGEFLGVAECSRDEIVTRLDRLHAMDVRSLFPVHKFDNAFGGHLPDLSSGIGIGAILYGGNLLETGHTIEFEDCPDHHHSDNENPLADALQPLGILDQLLFQIDYIGDRFPATPEGLAEYDPRRGTDHLCNTRGLTDLGFFLIEELTKRGMMIETDHISRKAATEILDLTAPRGYPVINSHGGWGGTEALRDRVANQGGITASFGSVRGDWVDQLTRDGNRPRPASYKVGPFGGAAFASDVNGIANLAGNPGTPDQENTLYPFTSVDGRVVFDKQLTGDHAFSLYEGRGVAHYGLYPDQIADMVANSDRSQEQVDDAVNQLFTSAEAYIRMWERLEQAVR</sequence>
<evidence type="ECO:0000256" key="1">
    <source>
        <dbReference type="SAM" id="MobiDB-lite"/>
    </source>
</evidence>
<comment type="caution">
    <text evidence="2">The sequence shown here is derived from an EMBL/GenBank/DDBJ whole genome shotgun (WGS) entry which is preliminary data.</text>
</comment>
<dbReference type="EMBL" id="QYYA01000004">
    <property type="protein sequence ID" value="RJG16702.1"/>
    <property type="molecule type" value="Genomic_DNA"/>
</dbReference>
<reference evidence="2 3" key="1">
    <citation type="submission" date="2018-09" db="EMBL/GenBank/DDBJ databases">
        <title>Alcanivorax profundi sp. nov., isolated from 1000 m-depth seawater of the Mariana Trench.</title>
        <authorList>
            <person name="Liu J."/>
        </authorList>
    </citation>
    <scope>NUCLEOTIDE SEQUENCE [LARGE SCALE GENOMIC DNA]</scope>
    <source>
        <strain evidence="2 3">MTEO17</strain>
    </source>
</reference>
<dbReference type="Gene3D" id="3.20.20.140">
    <property type="entry name" value="Metal-dependent hydrolases"/>
    <property type="match status" value="1"/>
</dbReference>
<dbReference type="InterPro" id="IPR032466">
    <property type="entry name" value="Metal_Hydrolase"/>
</dbReference>
<dbReference type="SUPFAM" id="SSF51556">
    <property type="entry name" value="Metallo-dependent hydrolases"/>
    <property type="match status" value="1"/>
</dbReference>
<proteinExistence type="predicted"/>
<dbReference type="Proteomes" id="UP000283734">
    <property type="component" value="Unassembled WGS sequence"/>
</dbReference>
<evidence type="ECO:0000313" key="3">
    <source>
        <dbReference type="Proteomes" id="UP000283734"/>
    </source>
</evidence>
<dbReference type="AlphaFoldDB" id="A0A418XVD6"/>
<dbReference type="RefSeq" id="WP_119918272.1">
    <property type="nucleotide sequence ID" value="NZ_QYYA01000004.1"/>
</dbReference>
<feature type="compositionally biased region" description="Acidic residues" evidence="1">
    <location>
        <begin position="54"/>
        <end position="63"/>
    </location>
</feature>
<protein>
    <recommendedName>
        <fullName evidence="4">Peptidase M19</fullName>
    </recommendedName>
</protein>
<feature type="region of interest" description="Disordered" evidence="1">
    <location>
        <begin position="30"/>
        <end position="72"/>
    </location>
</feature>
<organism evidence="2 3">
    <name type="scientific">Alcanivorax profundi</name>
    <dbReference type="NCBI Taxonomy" id="2338368"/>
    <lineage>
        <taxon>Bacteria</taxon>
        <taxon>Pseudomonadati</taxon>
        <taxon>Pseudomonadota</taxon>
        <taxon>Gammaproteobacteria</taxon>
        <taxon>Oceanospirillales</taxon>
        <taxon>Alcanivoracaceae</taxon>
        <taxon>Alcanivorax</taxon>
    </lineage>
</organism>
<evidence type="ECO:0000313" key="2">
    <source>
        <dbReference type="EMBL" id="RJG16702.1"/>
    </source>
</evidence>
<accession>A0A418XVD6</accession>
<dbReference type="OrthoDB" id="6071905at2"/>
<evidence type="ECO:0008006" key="4">
    <source>
        <dbReference type="Google" id="ProtNLM"/>
    </source>
</evidence>